<dbReference type="SUPFAM" id="SSF82708">
    <property type="entry name" value="R3H domain"/>
    <property type="match status" value="1"/>
</dbReference>
<dbReference type="SMART" id="SM01245">
    <property type="entry name" value="Jag_N"/>
    <property type="match status" value="1"/>
</dbReference>
<dbReference type="InterPro" id="IPR015946">
    <property type="entry name" value="KH_dom-like_a/b"/>
</dbReference>
<dbReference type="Pfam" id="PF14804">
    <property type="entry name" value="Jag_N"/>
    <property type="match status" value="1"/>
</dbReference>
<sequence length="208" mass="23265">MRQVTATGQSVEDALSSALEQLETTKEFVDIHVIDQGKKGFLGVFGARPAIVKVTVTLDPIDKAVTFLKEVTSKMGLDVNVEVTRNGNDIAFNLAGEKLGLLIGKRGQTLNSLQYLAHLVANRYSDKYLSVSVDAENYRERRKETIEVLATRLAEKAIHTKKDVTLEPMPSFERKIIHNALYNNKHVHTKSIGYEPKRHIIISPKINN</sequence>
<dbReference type="GO" id="GO:0003723">
    <property type="term" value="F:RNA binding"/>
    <property type="evidence" value="ECO:0007669"/>
    <property type="project" value="UniProtKB-UniRule"/>
</dbReference>
<protein>
    <recommendedName>
        <fullName evidence="6">RNA-binding protein KhpB</fullName>
    </recommendedName>
    <alternativeName>
        <fullName evidence="6">RNA-binding protein EloR</fullName>
    </alternativeName>
</protein>
<dbReference type="PANTHER" id="PTHR35800">
    <property type="entry name" value="PROTEIN JAG"/>
    <property type="match status" value="1"/>
</dbReference>
<evidence type="ECO:0000256" key="3">
    <source>
        <dbReference type="ARBA" id="ARBA00022960"/>
    </source>
</evidence>
<evidence type="ECO:0000256" key="4">
    <source>
        <dbReference type="ARBA" id="ARBA00023186"/>
    </source>
</evidence>
<feature type="domain" description="R3H" evidence="7">
    <location>
        <begin position="140"/>
        <end position="206"/>
    </location>
</feature>
<dbReference type="PANTHER" id="PTHR35800:SF1">
    <property type="entry name" value="RNA-BINDING PROTEIN KHPB"/>
    <property type="match status" value="1"/>
</dbReference>
<evidence type="ECO:0000256" key="1">
    <source>
        <dbReference type="ARBA" id="ARBA00022490"/>
    </source>
</evidence>
<dbReference type="STRING" id="1305675.BFG57_17340"/>
<dbReference type="GO" id="GO:0071555">
    <property type="term" value="P:cell wall organization"/>
    <property type="evidence" value="ECO:0007669"/>
    <property type="project" value="UniProtKB-KW"/>
</dbReference>
<dbReference type="Gene3D" id="3.30.1370.50">
    <property type="entry name" value="R3H-like domain"/>
    <property type="match status" value="1"/>
</dbReference>
<keyword evidence="5 6" id="KW-0961">Cell wall biogenesis/degradation</keyword>
<dbReference type="Gene3D" id="3.30.300.20">
    <property type="match status" value="1"/>
</dbReference>
<dbReference type="Proteomes" id="UP000095209">
    <property type="component" value="Unassembled WGS sequence"/>
</dbReference>
<keyword evidence="1 6" id="KW-0963">Cytoplasm</keyword>
<dbReference type="InterPro" id="IPR032782">
    <property type="entry name" value="KhpB_N"/>
</dbReference>
<dbReference type="HAMAP" id="MF_00867">
    <property type="entry name" value="KhpB"/>
    <property type="match status" value="1"/>
</dbReference>
<dbReference type="CDD" id="cd02414">
    <property type="entry name" value="KH-II_Jag"/>
    <property type="match status" value="1"/>
</dbReference>
<dbReference type="InterPro" id="IPR038247">
    <property type="entry name" value="Jag_N_dom_sf"/>
</dbReference>
<evidence type="ECO:0000256" key="6">
    <source>
        <dbReference type="HAMAP-Rule" id="MF_00867"/>
    </source>
</evidence>
<keyword evidence="9" id="KW-1185">Reference proteome</keyword>
<dbReference type="Pfam" id="PF13083">
    <property type="entry name" value="KH_KhpA-B"/>
    <property type="match status" value="1"/>
</dbReference>
<dbReference type="GO" id="GO:0008360">
    <property type="term" value="P:regulation of cell shape"/>
    <property type="evidence" value="ECO:0007669"/>
    <property type="project" value="UniProtKB-KW"/>
</dbReference>
<dbReference type="InterPro" id="IPR039247">
    <property type="entry name" value="KhpB"/>
</dbReference>
<dbReference type="RefSeq" id="WP_069717989.1">
    <property type="nucleotide sequence ID" value="NZ_MJEH01000039.1"/>
</dbReference>
<evidence type="ECO:0000256" key="2">
    <source>
        <dbReference type="ARBA" id="ARBA00022884"/>
    </source>
</evidence>
<evidence type="ECO:0000256" key="5">
    <source>
        <dbReference type="ARBA" id="ARBA00023316"/>
    </source>
</evidence>
<dbReference type="GO" id="GO:0005737">
    <property type="term" value="C:cytoplasm"/>
    <property type="evidence" value="ECO:0007669"/>
    <property type="project" value="UniProtKB-SubCell"/>
</dbReference>
<keyword evidence="4 6" id="KW-0143">Chaperone</keyword>
<evidence type="ECO:0000259" key="7">
    <source>
        <dbReference type="PROSITE" id="PS51061"/>
    </source>
</evidence>
<feature type="region of interest" description="Jag_N domain" evidence="6">
    <location>
        <begin position="5"/>
        <end position="55"/>
    </location>
</feature>
<dbReference type="OrthoDB" id="9794483at2"/>
<keyword evidence="2 6" id="KW-0694">RNA-binding</keyword>
<dbReference type="Pfam" id="PF01424">
    <property type="entry name" value="R3H"/>
    <property type="match status" value="1"/>
</dbReference>
<dbReference type="AlphaFoldDB" id="A0A1E5LD31"/>
<comment type="subcellular location">
    <subcellularLocation>
        <location evidence="6">Cytoplasm</location>
    </subcellularLocation>
</comment>
<comment type="function">
    <text evidence="6">A probable RNA chaperone. Forms a complex with KhpA which binds to cellular RNA and controls its expression. Plays a role in peptidoglycan (PG) homeostasis and cell length regulation.</text>
</comment>
<dbReference type="PROSITE" id="PS51061">
    <property type="entry name" value="R3H"/>
    <property type="match status" value="1"/>
</dbReference>
<reference evidence="8 9" key="1">
    <citation type="submission" date="2016-08" db="EMBL/GenBank/DDBJ databases">
        <title>Genome of Bacillus solimangrovi GH2-4.</title>
        <authorList>
            <person name="Lim S."/>
            <person name="Kim B.-C."/>
        </authorList>
    </citation>
    <scope>NUCLEOTIDE SEQUENCE [LARGE SCALE GENOMIC DNA]</scope>
    <source>
        <strain evidence="8 9">GH2-4</strain>
    </source>
</reference>
<gene>
    <name evidence="6" type="primary">khpB</name>
    <name evidence="6" type="synonym">eloR</name>
    <name evidence="8" type="ORF">BFG57_17340</name>
</gene>
<accession>A0A1E5LD31</accession>
<evidence type="ECO:0000313" key="8">
    <source>
        <dbReference type="EMBL" id="OEH91985.1"/>
    </source>
</evidence>
<dbReference type="InterPro" id="IPR036867">
    <property type="entry name" value="R3H_dom_sf"/>
</dbReference>
<dbReference type="EMBL" id="MJEH01000039">
    <property type="protein sequence ID" value="OEH91985.1"/>
    <property type="molecule type" value="Genomic_DNA"/>
</dbReference>
<comment type="subunit">
    <text evidence="6">Forms a complex with KhpA.</text>
</comment>
<dbReference type="CDD" id="cd02644">
    <property type="entry name" value="R3H_jag"/>
    <property type="match status" value="1"/>
</dbReference>
<organism evidence="8 9">
    <name type="scientific">Bacillus solimangrovi</name>
    <dbReference type="NCBI Taxonomy" id="1305675"/>
    <lineage>
        <taxon>Bacteria</taxon>
        <taxon>Bacillati</taxon>
        <taxon>Bacillota</taxon>
        <taxon>Bacilli</taxon>
        <taxon>Bacillales</taxon>
        <taxon>Bacillaceae</taxon>
        <taxon>Bacillus</taxon>
    </lineage>
</organism>
<comment type="similarity">
    <text evidence="6">Belongs to the KhpB RNA-binding protein family.</text>
</comment>
<dbReference type="InterPro" id="IPR001374">
    <property type="entry name" value="R3H_dom"/>
</dbReference>
<comment type="domain">
    <text evidence="6">Has an N-terminal Jag-N domain and 2 RNA-binding domains (KH and R3H).</text>
</comment>
<keyword evidence="3 6" id="KW-0133">Cell shape</keyword>
<dbReference type="SMART" id="SM00393">
    <property type="entry name" value="R3H"/>
    <property type="match status" value="1"/>
</dbReference>
<dbReference type="Gene3D" id="3.30.30.80">
    <property type="entry name" value="probable RNA-binding protein from clostridium symbiosum atcc 14940"/>
    <property type="match status" value="1"/>
</dbReference>
<evidence type="ECO:0000313" key="9">
    <source>
        <dbReference type="Proteomes" id="UP000095209"/>
    </source>
</evidence>
<dbReference type="InterPro" id="IPR034079">
    <property type="entry name" value="R3H_KhpB"/>
</dbReference>
<dbReference type="NCBIfam" id="NF041568">
    <property type="entry name" value="Jag_EloR"/>
    <property type="match status" value="1"/>
</dbReference>
<dbReference type="GO" id="GO:0009252">
    <property type="term" value="P:peptidoglycan biosynthetic process"/>
    <property type="evidence" value="ECO:0007669"/>
    <property type="project" value="UniProtKB-UniRule"/>
</dbReference>
<comment type="caution">
    <text evidence="8">The sequence shown here is derived from an EMBL/GenBank/DDBJ whole genome shotgun (WGS) entry which is preliminary data.</text>
</comment>
<dbReference type="InterPro" id="IPR038008">
    <property type="entry name" value="Jag_KH"/>
</dbReference>
<name>A0A1E5LD31_9BACI</name>
<proteinExistence type="inferred from homology"/>